<dbReference type="AlphaFoldDB" id="A0A7K1UI20"/>
<organism evidence="6 7">
    <name type="scientific">Nesterenkonia alkaliphila</name>
    <dbReference type="NCBI Taxonomy" id="1463631"/>
    <lineage>
        <taxon>Bacteria</taxon>
        <taxon>Bacillati</taxon>
        <taxon>Actinomycetota</taxon>
        <taxon>Actinomycetes</taxon>
        <taxon>Micrococcales</taxon>
        <taxon>Micrococcaceae</taxon>
        <taxon>Nesterenkonia</taxon>
    </lineage>
</organism>
<sequence length="195" mass="21284">MRESKREAALEAAKQVVQREGVTALSYESVAAEAGLTKGGLLYHFPSREDLLLALHEHVAGQWEQCMRDEADITEVDNTNDDAALSSTAKTAAYVRASQNPDRAELLLTLEAISDAAARAVWNGVYDRWAAPVPPSADDDQAMARFIARLAADGLWLYESISERPMSQEIRERLVAEIIALGDAQRPTSGGPYTP</sequence>
<gene>
    <name evidence="6" type="ORF">GNZ21_06750</name>
</gene>
<keyword evidence="3" id="KW-0804">Transcription</keyword>
<evidence type="ECO:0000256" key="4">
    <source>
        <dbReference type="PROSITE-ProRule" id="PRU00335"/>
    </source>
</evidence>
<feature type="DNA-binding region" description="H-T-H motif" evidence="4">
    <location>
        <begin position="26"/>
        <end position="45"/>
    </location>
</feature>
<name>A0A7K1UI20_9MICC</name>
<dbReference type="EMBL" id="WRPM01000046">
    <property type="protein sequence ID" value="MVT26056.1"/>
    <property type="molecule type" value="Genomic_DNA"/>
</dbReference>
<dbReference type="OrthoDB" id="9806334at2"/>
<reference evidence="6 7" key="1">
    <citation type="submission" date="2019-12" db="EMBL/GenBank/DDBJ databases">
        <title>Nesterenkonia muleiensis sp. nov., a novel actinobacterium isolated from sap of Populus euphratica.</title>
        <authorList>
            <person name="Wang R."/>
        </authorList>
    </citation>
    <scope>NUCLEOTIDE SEQUENCE [LARGE SCALE GENOMIC DNA]</scope>
    <source>
        <strain evidence="6 7">F10</strain>
    </source>
</reference>
<keyword evidence="1" id="KW-0805">Transcription regulation</keyword>
<evidence type="ECO:0000256" key="3">
    <source>
        <dbReference type="ARBA" id="ARBA00023163"/>
    </source>
</evidence>
<dbReference type="Proteomes" id="UP000460157">
    <property type="component" value="Unassembled WGS sequence"/>
</dbReference>
<dbReference type="RefSeq" id="WP_157322634.1">
    <property type="nucleotide sequence ID" value="NZ_BMFX01000008.1"/>
</dbReference>
<protein>
    <submittedName>
        <fullName evidence="6">TetR family transcriptional regulator</fullName>
    </submittedName>
</protein>
<evidence type="ECO:0000313" key="6">
    <source>
        <dbReference type="EMBL" id="MVT26056.1"/>
    </source>
</evidence>
<dbReference type="Pfam" id="PF00440">
    <property type="entry name" value="TetR_N"/>
    <property type="match status" value="1"/>
</dbReference>
<dbReference type="PANTHER" id="PTHR30055">
    <property type="entry name" value="HTH-TYPE TRANSCRIPTIONAL REGULATOR RUTR"/>
    <property type="match status" value="1"/>
</dbReference>
<comment type="caution">
    <text evidence="6">The sequence shown here is derived from an EMBL/GenBank/DDBJ whole genome shotgun (WGS) entry which is preliminary data.</text>
</comment>
<keyword evidence="2 4" id="KW-0238">DNA-binding</keyword>
<dbReference type="GO" id="GO:0000976">
    <property type="term" value="F:transcription cis-regulatory region binding"/>
    <property type="evidence" value="ECO:0007669"/>
    <property type="project" value="TreeGrafter"/>
</dbReference>
<dbReference type="PANTHER" id="PTHR30055:SF234">
    <property type="entry name" value="HTH-TYPE TRANSCRIPTIONAL REGULATOR BETI"/>
    <property type="match status" value="1"/>
</dbReference>
<dbReference type="InterPro" id="IPR050109">
    <property type="entry name" value="HTH-type_TetR-like_transc_reg"/>
</dbReference>
<dbReference type="SUPFAM" id="SSF48498">
    <property type="entry name" value="Tetracyclin repressor-like, C-terminal domain"/>
    <property type="match status" value="1"/>
</dbReference>
<keyword evidence="7" id="KW-1185">Reference proteome</keyword>
<feature type="domain" description="HTH tetR-type" evidence="5">
    <location>
        <begin position="3"/>
        <end position="63"/>
    </location>
</feature>
<dbReference type="PROSITE" id="PS50977">
    <property type="entry name" value="HTH_TETR_2"/>
    <property type="match status" value="1"/>
</dbReference>
<evidence type="ECO:0000313" key="7">
    <source>
        <dbReference type="Proteomes" id="UP000460157"/>
    </source>
</evidence>
<dbReference type="Gene3D" id="1.10.357.10">
    <property type="entry name" value="Tetracycline Repressor, domain 2"/>
    <property type="match status" value="1"/>
</dbReference>
<dbReference type="InterPro" id="IPR009057">
    <property type="entry name" value="Homeodomain-like_sf"/>
</dbReference>
<accession>A0A7K1UI20</accession>
<proteinExistence type="predicted"/>
<dbReference type="GO" id="GO:0003700">
    <property type="term" value="F:DNA-binding transcription factor activity"/>
    <property type="evidence" value="ECO:0007669"/>
    <property type="project" value="TreeGrafter"/>
</dbReference>
<dbReference type="Pfam" id="PF17937">
    <property type="entry name" value="TetR_C_28"/>
    <property type="match status" value="1"/>
</dbReference>
<dbReference type="SUPFAM" id="SSF46689">
    <property type="entry name" value="Homeodomain-like"/>
    <property type="match status" value="1"/>
</dbReference>
<dbReference type="InterPro" id="IPR036271">
    <property type="entry name" value="Tet_transcr_reg_TetR-rel_C_sf"/>
</dbReference>
<evidence type="ECO:0000259" key="5">
    <source>
        <dbReference type="PROSITE" id="PS50977"/>
    </source>
</evidence>
<dbReference type="PRINTS" id="PR00455">
    <property type="entry name" value="HTHTETR"/>
</dbReference>
<dbReference type="InterPro" id="IPR041479">
    <property type="entry name" value="TetR_CgmR_C"/>
</dbReference>
<dbReference type="InterPro" id="IPR001647">
    <property type="entry name" value="HTH_TetR"/>
</dbReference>
<evidence type="ECO:0000256" key="1">
    <source>
        <dbReference type="ARBA" id="ARBA00023015"/>
    </source>
</evidence>
<evidence type="ECO:0000256" key="2">
    <source>
        <dbReference type="ARBA" id="ARBA00023125"/>
    </source>
</evidence>